<comment type="function">
    <text evidence="16">This magnesium-dependent enzyme catalyzes the hydrolysis of ATP coupled with the transport of calcium. Transports the calcium to the vacuole and participates in the control of the cytosolic free calcium.</text>
</comment>
<evidence type="ECO:0000313" key="23">
    <source>
        <dbReference type="Proteomes" id="UP000664169"/>
    </source>
</evidence>
<feature type="region of interest" description="Disordered" evidence="18">
    <location>
        <begin position="86"/>
        <end position="124"/>
    </location>
</feature>
<feature type="transmembrane region" description="Helical" evidence="17">
    <location>
        <begin position="314"/>
        <end position="335"/>
    </location>
</feature>
<feature type="region of interest" description="Disordered" evidence="18">
    <location>
        <begin position="1259"/>
        <end position="1334"/>
    </location>
</feature>
<evidence type="ECO:0000256" key="17">
    <source>
        <dbReference type="RuleBase" id="RU361146"/>
    </source>
</evidence>
<evidence type="ECO:0000256" key="3">
    <source>
        <dbReference type="ARBA" id="ARBA00022554"/>
    </source>
</evidence>
<dbReference type="Pfam" id="PF00122">
    <property type="entry name" value="E1-E2_ATPase"/>
    <property type="match status" value="1"/>
</dbReference>
<keyword evidence="23" id="KW-1185">Reference proteome</keyword>
<keyword evidence="8 17" id="KW-0106">Calcium</keyword>
<dbReference type="EMBL" id="CAJPDQ010000002">
    <property type="protein sequence ID" value="CAF9905629.1"/>
    <property type="molecule type" value="Genomic_DNA"/>
</dbReference>
<accession>A0A8H3EFK8</accession>
<keyword evidence="9 17" id="KW-0067">ATP-binding</keyword>
<evidence type="ECO:0000256" key="14">
    <source>
        <dbReference type="ARBA" id="ARBA00023136"/>
    </source>
</evidence>
<dbReference type="Pfam" id="PF00690">
    <property type="entry name" value="Cation_ATPase_N"/>
    <property type="match status" value="1"/>
</dbReference>
<keyword evidence="11" id="KW-1278">Translocase</keyword>
<keyword evidence="6" id="KW-0479">Metal-binding</keyword>
<evidence type="ECO:0000256" key="13">
    <source>
        <dbReference type="ARBA" id="ARBA00023065"/>
    </source>
</evidence>
<feature type="domain" description="P-type ATPase A" evidence="19">
    <location>
        <begin position="353"/>
        <end position="466"/>
    </location>
</feature>
<dbReference type="Gene3D" id="1.20.1110.10">
    <property type="entry name" value="Calcium-transporting ATPase, transmembrane domain"/>
    <property type="match status" value="1"/>
</dbReference>
<feature type="region of interest" description="Disordered" evidence="18">
    <location>
        <begin position="1"/>
        <end position="67"/>
    </location>
</feature>
<dbReference type="Gene3D" id="3.40.50.1000">
    <property type="entry name" value="HAD superfamily/HAD-like"/>
    <property type="match status" value="1"/>
</dbReference>
<feature type="transmembrane region" description="Helical" evidence="17">
    <location>
        <begin position="527"/>
        <end position="554"/>
    </location>
</feature>
<dbReference type="FunFam" id="3.40.1110.10:FF:000031">
    <property type="entry name" value="Calcium-transporting ATPase"/>
    <property type="match status" value="1"/>
</dbReference>
<evidence type="ECO:0000259" key="19">
    <source>
        <dbReference type="Pfam" id="PF00122"/>
    </source>
</evidence>
<keyword evidence="12 17" id="KW-1133">Transmembrane helix</keyword>
<dbReference type="InterPro" id="IPR044492">
    <property type="entry name" value="P_typ_ATPase_HD_dom"/>
</dbReference>
<gene>
    <name evidence="22" type="ORF">GOMPHAMPRED_003295</name>
</gene>
<dbReference type="SUPFAM" id="SSF81665">
    <property type="entry name" value="Calcium ATPase, transmembrane domain M"/>
    <property type="match status" value="1"/>
</dbReference>
<feature type="compositionally biased region" description="Low complexity" evidence="18">
    <location>
        <begin position="54"/>
        <end position="65"/>
    </location>
</feature>
<feature type="compositionally biased region" description="Low complexity" evidence="18">
    <location>
        <begin position="102"/>
        <end position="120"/>
    </location>
</feature>
<keyword evidence="4 17" id="KW-0109">Calcium transport</keyword>
<feature type="transmembrane region" description="Helical" evidence="17">
    <location>
        <begin position="1300"/>
        <end position="1320"/>
    </location>
</feature>
<comment type="caution">
    <text evidence="22">The sequence shown here is derived from an EMBL/GenBank/DDBJ whole genome shotgun (WGS) entry which is preliminary data.</text>
</comment>
<evidence type="ECO:0000256" key="4">
    <source>
        <dbReference type="ARBA" id="ARBA00022568"/>
    </source>
</evidence>
<dbReference type="FunFam" id="2.70.150.10:FF:000028">
    <property type="entry name" value="Calcium-transporting ATPase"/>
    <property type="match status" value="1"/>
</dbReference>
<protein>
    <recommendedName>
        <fullName evidence="17">Calcium-transporting ATPase</fullName>
        <ecNumber evidence="17">7.2.2.10</ecNumber>
    </recommendedName>
</protein>
<feature type="transmembrane region" description="Helical" evidence="17">
    <location>
        <begin position="976"/>
        <end position="997"/>
    </location>
</feature>
<reference evidence="22" key="1">
    <citation type="submission" date="2021-03" db="EMBL/GenBank/DDBJ databases">
        <authorList>
            <person name="Tagirdzhanova G."/>
        </authorList>
    </citation>
    <scope>NUCLEOTIDE SEQUENCE</scope>
</reference>
<dbReference type="GO" id="GO:0006874">
    <property type="term" value="P:intracellular calcium ion homeostasis"/>
    <property type="evidence" value="ECO:0007669"/>
    <property type="project" value="UniProtKB-ARBA"/>
</dbReference>
<dbReference type="Proteomes" id="UP000664169">
    <property type="component" value="Unassembled WGS sequence"/>
</dbReference>
<dbReference type="Pfam" id="PF00689">
    <property type="entry name" value="Cation_ATPase_C"/>
    <property type="match status" value="1"/>
</dbReference>
<dbReference type="InterPro" id="IPR023214">
    <property type="entry name" value="HAD_sf"/>
</dbReference>
<dbReference type="Gene3D" id="2.70.150.10">
    <property type="entry name" value="Calcium-transporting ATPase, cytoplasmic transduction domain A"/>
    <property type="match status" value="1"/>
</dbReference>
<dbReference type="GO" id="GO:0016887">
    <property type="term" value="F:ATP hydrolysis activity"/>
    <property type="evidence" value="ECO:0007669"/>
    <property type="project" value="InterPro"/>
</dbReference>
<dbReference type="FunFam" id="3.40.50.1000:FF:000018">
    <property type="entry name" value="Calcium-transporting ATPase"/>
    <property type="match status" value="1"/>
</dbReference>
<comment type="similarity">
    <text evidence="17">Belongs to the cation transport ATPase (P-type) (TC 3.A.3) family.</text>
</comment>
<dbReference type="SFLD" id="SFLDF00027">
    <property type="entry name" value="p-type_atpase"/>
    <property type="match status" value="1"/>
</dbReference>
<feature type="transmembrane region" description="Helical" evidence="17">
    <location>
        <begin position="487"/>
        <end position="507"/>
    </location>
</feature>
<dbReference type="SUPFAM" id="SSF81660">
    <property type="entry name" value="Metal cation-transporting ATPase, ATP-binding domain N"/>
    <property type="match status" value="1"/>
</dbReference>
<dbReference type="Pfam" id="PF13246">
    <property type="entry name" value="Cation_ATPase"/>
    <property type="match status" value="1"/>
</dbReference>
<dbReference type="Gene3D" id="3.40.1110.10">
    <property type="entry name" value="Calcium-transporting ATPase, cytoplasmic domain N"/>
    <property type="match status" value="1"/>
</dbReference>
<evidence type="ECO:0000256" key="1">
    <source>
        <dbReference type="ARBA" id="ARBA00004128"/>
    </source>
</evidence>
<dbReference type="OrthoDB" id="3352408at2759"/>
<dbReference type="GO" id="GO:0005388">
    <property type="term" value="F:P-type calcium transporter activity"/>
    <property type="evidence" value="ECO:0007669"/>
    <property type="project" value="UniProtKB-EC"/>
</dbReference>
<dbReference type="SFLD" id="SFLDG00002">
    <property type="entry name" value="C1.7:_P-type_atpase_like"/>
    <property type="match status" value="1"/>
</dbReference>
<proteinExistence type="inferred from homology"/>
<dbReference type="NCBIfam" id="TIGR01517">
    <property type="entry name" value="ATPase-IIB_Ca"/>
    <property type="match status" value="1"/>
</dbReference>
<evidence type="ECO:0000256" key="16">
    <source>
        <dbReference type="ARBA" id="ARBA00059328"/>
    </source>
</evidence>
<feature type="transmembrane region" description="Helical" evidence="17">
    <location>
        <begin position="1046"/>
        <end position="1072"/>
    </location>
</feature>
<keyword evidence="10" id="KW-0460">Magnesium</keyword>
<dbReference type="PANTHER" id="PTHR24093:SF369">
    <property type="entry name" value="CALCIUM-TRANSPORTING ATPASE"/>
    <property type="match status" value="1"/>
</dbReference>
<comment type="catalytic activity">
    <reaction evidence="15 17">
        <text>Ca(2+)(in) + ATP + H2O = Ca(2+)(out) + ADP + phosphate + H(+)</text>
        <dbReference type="Rhea" id="RHEA:18105"/>
        <dbReference type="ChEBI" id="CHEBI:15377"/>
        <dbReference type="ChEBI" id="CHEBI:15378"/>
        <dbReference type="ChEBI" id="CHEBI:29108"/>
        <dbReference type="ChEBI" id="CHEBI:30616"/>
        <dbReference type="ChEBI" id="CHEBI:43474"/>
        <dbReference type="ChEBI" id="CHEBI:456216"/>
        <dbReference type="EC" id="7.2.2.10"/>
    </reaction>
</comment>
<dbReference type="InterPro" id="IPR004014">
    <property type="entry name" value="ATPase_P-typ_cation-transptr_N"/>
</dbReference>
<feature type="transmembrane region" description="Helical" evidence="17">
    <location>
        <begin position="1124"/>
        <end position="1148"/>
    </location>
</feature>
<feature type="compositionally biased region" description="Low complexity" evidence="18">
    <location>
        <begin position="1280"/>
        <end position="1315"/>
    </location>
</feature>
<feature type="transmembrane region" description="Helical" evidence="17">
    <location>
        <begin position="1078"/>
        <end position="1103"/>
    </location>
</feature>
<evidence type="ECO:0000259" key="20">
    <source>
        <dbReference type="Pfam" id="PF00689"/>
    </source>
</evidence>
<dbReference type="SUPFAM" id="SSF81653">
    <property type="entry name" value="Calcium ATPase, transduction domain A"/>
    <property type="match status" value="1"/>
</dbReference>
<evidence type="ECO:0000256" key="10">
    <source>
        <dbReference type="ARBA" id="ARBA00022842"/>
    </source>
</evidence>
<dbReference type="PRINTS" id="PR00119">
    <property type="entry name" value="CATATPASE"/>
</dbReference>
<dbReference type="InterPro" id="IPR008250">
    <property type="entry name" value="ATPase_P-typ_transduc_dom_A_sf"/>
</dbReference>
<dbReference type="GO" id="GO:0005886">
    <property type="term" value="C:plasma membrane"/>
    <property type="evidence" value="ECO:0007669"/>
    <property type="project" value="TreeGrafter"/>
</dbReference>
<dbReference type="SFLD" id="SFLDS00003">
    <property type="entry name" value="Haloacid_Dehalogenase"/>
    <property type="match status" value="1"/>
</dbReference>
<name>A0A8H3EFK8_9LECA</name>
<evidence type="ECO:0000256" key="6">
    <source>
        <dbReference type="ARBA" id="ARBA00022723"/>
    </source>
</evidence>
<feature type="domain" description="Cation-transporting P-type ATPase C-terminal" evidence="20">
    <location>
        <begin position="1003"/>
        <end position="1178"/>
    </location>
</feature>
<feature type="transmembrane region" description="Helical" evidence="17">
    <location>
        <begin position="1003"/>
        <end position="1025"/>
    </location>
</feature>
<keyword evidence="2 17" id="KW-0813">Transport</keyword>
<evidence type="ECO:0000313" key="22">
    <source>
        <dbReference type="EMBL" id="CAF9905629.1"/>
    </source>
</evidence>
<keyword evidence="14 17" id="KW-0472">Membrane</keyword>
<dbReference type="InterPro" id="IPR023298">
    <property type="entry name" value="ATPase_P-typ_TM_dom_sf"/>
</dbReference>
<evidence type="ECO:0000256" key="11">
    <source>
        <dbReference type="ARBA" id="ARBA00022967"/>
    </source>
</evidence>
<dbReference type="GO" id="GO:0046872">
    <property type="term" value="F:metal ion binding"/>
    <property type="evidence" value="ECO:0007669"/>
    <property type="project" value="UniProtKB-KW"/>
</dbReference>
<comment type="function">
    <text evidence="17">Catalyzes the hydrolysis of ATP coupled with the transport of calcium.</text>
</comment>
<evidence type="ECO:0000256" key="5">
    <source>
        <dbReference type="ARBA" id="ARBA00022692"/>
    </source>
</evidence>
<sequence length="1334" mass="144657">MGENTSGIKLSMPATPITPASRRPRAPTINIDTSAVNAVPPQEIGSETHLGPERSSPSTWSRPTSAHNVSLSPIAALDGQRSNLLLPSDATRRPSWDPSEISTSPTSYGGPTLPSSSSLSDVHRVETAHSTDVLISDEDALQSTDADKADFDVPNNPFAFSPGQLNKQLNPKSLAAFHALGGLAGLEKGLRTDVKSGLSLDETSLQGVVSFQDAVSSAAGGMKQIIEDTDQESPQQSELHKDLGGDRYIDRRRVFKDNSLPPRKPKSFWYLVWAAYNDKMILLLSAAAVVSLALGIYESIDASKHSVSDPGKKVAWVEGVAIVIAILIVVSAGALNDWKKEKQFAKLNKIKEDRKVTVTRSGGLVDIPIDNILVGDVVRLEAGDVLPADGIVISGYSIICDESSATGESDQLRKVPADVAWKAIEHREPLKKIDPFLISGAQVTEGVGTFLVTSTGVNSSHGKLLLALQDEPGMTPLQSKLNTLAEYIAKLGLTAGLLLFIATAIRFGVRVAQANGTLDGSTIGQEFLQLFIVAVTVIVVAVPEGLPLAVTLALSFATTKMLKDNNLVRRIQACETMGNATTICSDKTGTLTQNNMKVVSGIIGMENRFGPVSNSTEAADAKETMHKAPVVSALEATKRLSHSVVELLKQSIAVNSTAFEAEDGSFVGSKTEVALLNLAKEYLGMPSVKEERSRNSNVVQLIPFDSKRKCMGTVIKTNGVYRLLVKGASELMLEQCTQVIQDGEPLTSEPLRISEDDRSMFLQTIESYASESLRTIAILYQDYSQWPPVEAQRMPDNPDMAVFEDIFQNMTLLSIVGIKDPLRDGVTEAVKACQHAGVTVRMVTGDNLLTAKAIAKDCGILTDDKNIMEGQEFRALPMKELDERLPSLQVLARSSPEDKRMLVQRLQKLGDVVAVTGDGTNDAPALNTADVGFSMGIAGTEVAKMASAIILMDDNFSSIVNAILWGRAVNDAVKKFLQFQVTVNITAVVLTFISAVSSTDQESILSAVQLLWVNLIMDTLAALALATDPPTRRLLDRKPDKRNASLITTTMWKMIIAQSVYQLIITLALFYGKGSFPIYTSAASVDFQESALIFNVFVWMQIFNQYNCRRLDNGYNIFEGILHNWYFLAIQVLIVGGQILIMFVGSIAFNLNVTLTGGQWALSIILGLLCVPFAALVRTIPDETFAAPLRAIWSFIPSWMKHSPWYYIKKRKAQKKDVEVYPIDQTNGPHWHEGIEDIRDQLSFAKWLHGGRLNEVRSRIEHPLDRLRKPRHSGPPSPARSPSRPGSSIRSNPRSRANSGVAAAAAMSGIIAGAVAGWGGPPSATAEHPPRSFH</sequence>
<feature type="domain" description="Cation-transporting P-type ATPase N-terminal" evidence="21">
    <location>
        <begin position="250"/>
        <end position="291"/>
    </location>
</feature>
<dbReference type="InterPro" id="IPR001757">
    <property type="entry name" value="P_typ_ATPase"/>
</dbReference>
<comment type="subcellular location">
    <subcellularLocation>
        <location evidence="17">Membrane</location>
        <topology evidence="17">Multi-pass membrane protein</topology>
    </subcellularLocation>
    <subcellularLocation>
        <location evidence="1">Vacuole membrane</location>
        <topology evidence="1">Multi-pass membrane protein</topology>
    </subcellularLocation>
</comment>
<dbReference type="EC" id="7.2.2.10" evidence="17"/>
<evidence type="ECO:0000256" key="8">
    <source>
        <dbReference type="ARBA" id="ARBA00022837"/>
    </source>
</evidence>
<keyword evidence="3" id="KW-0926">Vacuole</keyword>
<evidence type="ECO:0000256" key="9">
    <source>
        <dbReference type="ARBA" id="ARBA00022840"/>
    </source>
</evidence>
<evidence type="ECO:0000256" key="2">
    <source>
        <dbReference type="ARBA" id="ARBA00022448"/>
    </source>
</evidence>
<evidence type="ECO:0000259" key="21">
    <source>
        <dbReference type="Pfam" id="PF00690"/>
    </source>
</evidence>
<dbReference type="SUPFAM" id="SSF56784">
    <property type="entry name" value="HAD-like"/>
    <property type="match status" value="1"/>
</dbReference>
<dbReference type="PROSITE" id="PS00154">
    <property type="entry name" value="ATPASE_E1_E2"/>
    <property type="match status" value="1"/>
</dbReference>
<keyword evidence="13 17" id="KW-0406">Ion transport</keyword>
<dbReference type="GO" id="GO:0005774">
    <property type="term" value="C:vacuolar membrane"/>
    <property type="evidence" value="ECO:0007669"/>
    <property type="project" value="UniProtKB-SubCell"/>
</dbReference>
<dbReference type="PANTHER" id="PTHR24093">
    <property type="entry name" value="CATION TRANSPORTING ATPASE"/>
    <property type="match status" value="1"/>
</dbReference>
<feature type="transmembrane region" description="Helical" evidence="17">
    <location>
        <begin position="268"/>
        <end position="294"/>
    </location>
</feature>
<evidence type="ECO:0000256" key="12">
    <source>
        <dbReference type="ARBA" id="ARBA00022989"/>
    </source>
</evidence>
<evidence type="ECO:0000256" key="18">
    <source>
        <dbReference type="SAM" id="MobiDB-lite"/>
    </source>
</evidence>
<dbReference type="InterPro" id="IPR023299">
    <property type="entry name" value="ATPase_P-typ_cyto_dom_N"/>
</dbReference>
<evidence type="ECO:0000256" key="15">
    <source>
        <dbReference type="ARBA" id="ARBA00048694"/>
    </source>
</evidence>
<comment type="caution">
    <text evidence="17">Lacks conserved residue(s) required for the propagation of feature annotation.</text>
</comment>
<dbReference type="NCBIfam" id="TIGR01494">
    <property type="entry name" value="ATPase_P-type"/>
    <property type="match status" value="2"/>
</dbReference>
<dbReference type="InterPro" id="IPR059000">
    <property type="entry name" value="ATPase_P-type_domA"/>
</dbReference>
<dbReference type="InterPro" id="IPR006408">
    <property type="entry name" value="P-type_ATPase_IIB"/>
</dbReference>
<keyword evidence="5 17" id="KW-0812">Transmembrane</keyword>
<dbReference type="GO" id="GO:0005524">
    <property type="term" value="F:ATP binding"/>
    <property type="evidence" value="ECO:0007669"/>
    <property type="project" value="UniProtKB-KW"/>
</dbReference>
<feature type="transmembrane region" description="Helical" evidence="17">
    <location>
        <begin position="1160"/>
        <end position="1180"/>
    </location>
</feature>
<dbReference type="InterPro" id="IPR036412">
    <property type="entry name" value="HAD-like_sf"/>
</dbReference>
<dbReference type="InterPro" id="IPR006068">
    <property type="entry name" value="ATPase_P-typ_cation-transptr_C"/>
</dbReference>
<dbReference type="InterPro" id="IPR018303">
    <property type="entry name" value="ATPase_P-typ_P_site"/>
</dbReference>
<dbReference type="CDD" id="cd02081">
    <property type="entry name" value="P-type_ATPase_Ca_PMCA-like"/>
    <property type="match status" value="1"/>
</dbReference>
<organism evidence="22 23">
    <name type="scientific">Gomphillus americanus</name>
    <dbReference type="NCBI Taxonomy" id="1940652"/>
    <lineage>
        <taxon>Eukaryota</taxon>
        <taxon>Fungi</taxon>
        <taxon>Dikarya</taxon>
        <taxon>Ascomycota</taxon>
        <taxon>Pezizomycotina</taxon>
        <taxon>Lecanoromycetes</taxon>
        <taxon>OSLEUM clade</taxon>
        <taxon>Ostropomycetidae</taxon>
        <taxon>Ostropales</taxon>
        <taxon>Graphidaceae</taxon>
        <taxon>Gomphilloideae</taxon>
        <taxon>Gomphillus</taxon>
    </lineage>
</organism>
<keyword evidence="7 17" id="KW-0547">Nucleotide-binding</keyword>
<evidence type="ECO:0000256" key="7">
    <source>
        <dbReference type="ARBA" id="ARBA00022741"/>
    </source>
</evidence>